<evidence type="ECO:0000313" key="4">
    <source>
        <dbReference type="Proteomes" id="UP000447393"/>
    </source>
</evidence>
<evidence type="ECO:0000256" key="1">
    <source>
        <dbReference type="SAM" id="Phobius"/>
    </source>
</evidence>
<feature type="transmembrane region" description="Helical" evidence="1">
    <location>
        <begin position="143"/>
        <end position="161"/>
    </location>
</feature>
<comment type="caution">
    <text evidence="3">The sequence shown here is derived from an EMBL/GenBank/DDBJ whole genome shotgun (WGS) entry which is preliminary data.</text>
</comment>
<evidence type="ECO:0000313" key="3">
    <source>
        <dbReference type="EMBL" id="MYL49468.1"/>
    </source>
</evidence>
<feature type="domain" description="Phosphatidic acid phosphatase type 2/haloperoxidase" evidence="2">
    <location>
        <begin position="49"/>
        <end position="158"/>
    </location>
</feature>
<keyword evidence="1" id="KW-0812">Transmembrane</keyword>
<dbReference type="PANTHER" id="PTHR14969:SF13">
    <property type="entry name" value="AT30094P"/>
    <property type="match status" value="1"/>
</dbReference>
<feature type="transmembrane region" description="Helical" evidence="1">
    <location>
        <begin position="91"/>
        <end position="112"/>
    </location>
</feature>
<evidence type="ECO:0000259" key="2">
    <source>
        <dbReference type="SMART" id="SM00014"/>
    </source>
</evidence>
<dbReference type="EMBL" id="WMEZ01000002">
    <property type="protein sequence ID" value="MYL49468.1"/>
    <property type="molecule type" value="Genomic_DNA"/>
</dbReference>
<keyword evidence="1" id="KW-0472">Membrane</keyword>
<dbReference type="PANTHER" id="PTHR14969">
    <property type="entry name" value="SPHINGOSINE-1-PHOSPHATE PHOSPHOHYDROLASE"/>
    <property type="match status" value="1"/>
</dbReference>
<dbReference type="OrthoDB" id="9789113at2"/>
<dbReference type="Pfam" id="PF01569">
    <property type="entry name" value="PAP2"/>
    <property type="match status" value="1"/>
</dbReference>
<dbReference type="SUPFAM" id="SSF48317">
    <property type="entry name" value="Acid phosphatase/Vanadium-dependent haloperoxidase"/>
    <property type="match status" value="1"/>
</dbReference>
<name>A0A845EE11_9BACI</name>
<dbReference type="InterPro" id="IPR036938">
    <property type="entry name" value="PAP2/HPO_sf"/>
</dbReference>
<proteinExistence type="predicted"/>
<organism evidence="3 4">
    <name type="scientific">Halobacillus litoralis</name>
    <dbReference type="NCBI Taxonomy" id="45668"/>
    <lineage>
        <taxon>Bacteria</taxon>
        <taxon>Bacillati</taxon>
        <taxon>Bacillota</taxon>
        <taxon>Bacilli</taxon>
        <taxon>Bacillales</taxon>
        <taxon>Bacillaceae</taxon>
        <taxon>Halobacillus</taxon>
    </lineage>
</organism>
<feature type="transmembrane region" description="Helical" evidence="1">
    <location>
        <begin position="49"/>
        <end position="71"/>
    </location>
</feature>
<dbReference type="Proteomes" id="UP000447393">
    <property type="component" value="Unassembled WGS sequence"/>
</dbReference>
<reference evidence="3 4" key="1">
    <citation type="submission" date="2019-11" db="EMBL/GenBank/DDBJ databases">
        <title>Genome sequences of 17 halophilic strains isolated from different environments.</title>
        <authorList>
            <person name="Furrow R.E."/>
        </authorList>
    </citation>
    <scope>NUCLEOTIDE SEQUENCE [LARGE SCALE GENOMIC DNA]</scope>
    <source>
        <strain evidence="3 4">22505_10_Sand</strain>
    </source>
</reference>
<dbReference type="Gene3D" id="1.20.144.10">
    <property type="entry name" value="Phosphatidic acid phosphatase type 2/haloperoxidase"/>
    <property type="match status" value="1"/>
</dbReference>
<gene>
    <name evidence="3" type="ORF">GLV98_08220</name>
</gene>
<protein>
    <submittedName>
        <fullName evidence="3">Phosphatase PAP2 family protein</fullName>
    </submittedName>
</protein>
<dbReference type="InterPro" id="IPR000326">
    <property type="entry name" value="PAP2/HPO"/>
</dbReference>
<sequence length="177" mass="19789">MDEAFVTWIYDFSEAGWVDALMIFFSSWGYKAMIGLFFLLALLKTTRKLGLAAIAASLVGLVISRTMRWIVPRERPFVALEEVTPLIEKEASASFPSEQALFVGILIALLWMIGSSLRWAGVLVGLVILVSRVYLGHHYVSDVLMGAVLGGFLFVTIYKWFSIQQSFPVEKEKSLTS</sequence>
<dbReference type="AlphaFoldDB" id="A0A845EE11"/>
<feature type="transmembrane region" description="Helical" evidence="1">
    <location>
        <begin position="20"/>
        <end position="42"/>
    </location>
</feature>
<dbReference type="RefSeq" id="WP_160913921.1">
    <property type="nucleotide sequence ID" value="NZ_WMEZ01000002.1"/>
</dbReference>
<keyword evidence="1" id="KW-1133">Transmembrane helix</keyword>
<dbReference type="SMART" id="SM00014">
    <property type="entry name" value="acidPPc"/>
    <property type="match status" value="1"/>
</dbReference>
<accession>A0A845EE11</accession>